<name>A0A3B1BYU5_9ZZZZ</name>
<dbReference type="InterPro" id="IPR023155">
    <property type="entry name" value="Cyt_c-552/4"/>
</dbReference>
<organism evidence="2">
    <name type="scientific">hydrothermal vent metagenome</name>
    <dbReference type="NCBI Taxonomy" id="652676"/>
    <lineage>
        <taxon>unclassified sequences</taxon>
        <taxon>metagenomes</taxon>
        <taxon>ecological metagenomes</taxon>
    </lineage>
</organism>
<dbReference type="CDD" id="cd08168">
    <property type="entry name" value="Cytochrom_C3"/>
    <property type="match status" value="1"/>
</dbReference>
<feature type="domain" description="Cytochrome c-552/4" evidence="1">
    <location>
        <begin position="313"/>
        <end position="381"/>
    </location>
</feature>
<dbReference type="EMBL" id="UOFY01000071">
    <property type="protein sequence ID" value="VAX11565.1"/>
    <property type="molecule type" value="Genomic_DNA"/>
</dbReference>
<proteinExistence type="predicted"/>
<dbReference type="SUPFAM" id="SSF48695">
    <property type="entry name" value="Multiheme cytochromes"/>
    <property type="match status" value="1"/>
</dbReference>
<reference evidence="2" key="1">
    <citation type="submission" date="2018-06" db="EMBL/GenBank/DDBJ databases">
        <authorList>
            <person name="Zhirakovskaya E."/>
        </authorList>
    </citation>
    <scope>NUCLEOTIDE SEQUENCE</scope>
</reference>
<dbReference type="InterPro" id="IPR006179">
    <property type="entry name" value="5_nucleotidase/apyrase"/>
</dbReference>
<sequence length="438" mass="48604">MKFIFTSISLLFLLSTNALATFTLVYTGNLNGELEPCGCTIEGDMGGIKRHATMIDQLRDKNPQLMFISSGGLLVAEMPSDKIRSRYILSGMKFLNYDVIGVQARDLAFGAEFLTSQPLPFILSNTTSSTDFAYSKTLQRHSQSFSFFQYTGLPSTSSMDTSDADTKVELKQLNAKLEEKKQTGKITVVTTNLRLARAKKTLPLNNIDLLIVPSRQDNFVEPMQIDNTLLLQPGARGMRFGQLQFDINKNAADKHIINWKHQVIPLPQTVADAPRTKSWYAAYNAELKTDYEKQVALRAQLEQGKSPYAGADVCRGCHPAEFEIWQTSQHALAYEELEAVGKVFDPNCIGCHSLGFNQPGGFLDAELTPHLINVQCESCHGAAQAHVEQSGKTPTANQNWGMEKMCGQCHVGSHSPSFKVDDYWPKIVHGAKTKTTKR</sequence>
<dbReference type="PANTHER" id="PTHR11575:SF24">
    <property type="entry name" value="5'-NUCLEOTIDASE"/>
    <property type="match status" value="1"/>
</dbReference>
<dbReference type="InterPro" id="IPR029052">
    <property type="entry name" value="Metallo-depent_PP-like"/>
</dbReference>
<gene>
    <name evidence="2" type="ORF">MNBD_GAMMA25-1552</name>
</gene>
<dbReference type="GO" id="GO:0009166">
    <property type="term" value="P:nucleotide catabolic process"/>
    <property type="evidence" value="ECO:0007669"/>
    <property type="project" value="InterPro"/>
</dbReference>
<dbReference type="Gene3D" id="3.60.21.10">
    <property type="match status" value="1"/>
</dbReference>
<accession>A0A3B1BYU5</accession>
<evidence type="ECO:0000259" key="1">
    <source>
        <dbReference type="Pfam" id="PF13435"/>
    </source>
</evidence>
<protein>
    <recommendedName>
        <fullName evidence="1">Cytochrome c-552/4 domain-containing protein</fullName>
    </recommendedName>
</protein>
<evidence type="ECO:0000313" key="2">
    <source>
        <dbReference type="EMBL" id="VAX11565.1"/>
    </source>
</evidence>
<dbReference type="GO" id="GO:0016787">
    <property type="term" value="F:hydrolase activity"/>
    <property type="evidence" value="ECO:0007669"/>
    <property type="project" value="InterPro"/>
</dbReference>
<dbReference type="InterPro" id="IPR036280">
    <property type="entry name" value="Multihaem_cyt_sf"/>
</dbReference>
<dbReference type="SUPFAM" id="SSF56300">
    <property type="entry name" value="Metallo-dependent phosphatases"/>
    <property type="match status" value="1"/>
</dbReference>
<dbReference type="Gene3D" id="1.10.1130.10">
    <property type="entry name" value="Flavocytochrome C3, Chain A"/>
    <property type="match status" value="1"/>
</dbReference>
<dbReference type="AlphaFoldDB" id="A0A3B1BYU5"/>
<dbReference type="Pfam" id="PF13435">
    <property type="entry name" value="Cytochrome_C554"/>
    <property type="match status" value="1"/>
</dbReference>
<dbReference type="PANTHER" id="PTHR11575">
    <property type="entry name" value="5'-NUCLEOTIDASE-RELATED"/>
    <property type="match status" value="1"/>
</dbReference>